<evidence type="ECO:0000256" key="4">
    <source>
        <dbReference type="ARBA" id="ARBA00011903"/>
    </source>
</evidence>
<evidence type="ECO:0000256" key="5">
    <source>
        <dbReference type="ARBA" id="ARBA00022475"/>
    </source>
</evidence>
<comment type="catalytic activity">
    <reaction evidence="15">
        <text>L-tyrosyl-[protein] + ATP = O-phospho-L-tyrosyl-[protein] + ADP + H(+)</text>
        <dbReference type="Rhea" id="RHEA:10596"/>
        <dbReference type="Rhea" id="RHEA-COMP:10136"/>
        <dbReference type="Rhea" id="RHEA-COMP:20101"/>
        <dbReference type="ChEBI" id="CHEBI:15378"/>
        <dbReference type="ChEBI" id="CHEBI:30616"/>
        <dbReference type="ChEBI" id="CHEBI:46858"/>
        <dbReference type="ChEBI" id="CHEBI:61978"/>
        <dbReference type="ChEBI" id="CHEBI:456216"/>
        <dbReference type="EC" id="2.7.10.2"/>
    </reaction>
</comment>
<comment type="similarity">
    <text evidence="3">Belongs to the etk/wzc family.</text>
</comment>
<feature type="domain" description="Tyrosine-protein kinase G-rich" evidence="19">
    <location>
        <begin position="437"/>
        <end position="507"/>
    </location>
</feature>
<proteinExistence type="inferred from homology"/>
<keyword evidence="9" id="KW-0547">Nucleotide-binding</keyword>
<dbReference type="EMBL" id="SNQI01000002">
    <property type="protein sequence ID" value="TEW74969.1"/>
    <property type="molecule type" value="Genomic_DNA"/>
</dbReference>
<evidence type="ECO:0000256" key="13">
    <source>
        <dbReference type="ARBA" id="ARBA00023136"/>
    </source>
</evidence>
<comment type="subcellular location">
    <subcellularLocation>
        <location evidence="1">Cell inner membrane</location>
        <topology evidence="1">Multi-pass membrane protein</topology>
    </subcellularLocation>
</comment>
<dbReference type="Gene3D" id="3.40.50.300">
    <property type="entry name" value="P-loop containing nucleotide triphosphate hydrolases"/>
    <property type="match status" value="1"/>
</dbReference>
<keyword evidence="8 16" id="KW-0812">Transmembrane</keyword>
<evidence type="ECO:0000256" key="14">
    <source>
        <dbReference type="ARBA" id="ARBA00023137"/>
    </source>
</evidence>
<evidence type="ECO:0000256" key="2">
    <source>
        <dbReference type="ARBA" id="ARBA00007316"/>
    </source>
</evidence>
<dbReference type="InterPro" id="IPR005702">
    <property type="entry name" value="Wzc-like_C"/>
</dbReference>
<dbReference type="FunFam" id="3.40.50.300:FF:000527">
    <property type="entry name" value="Tyrosine-protein kinase etk"/>
    <property type="match status" value="1"/>
</dbReference>
<sequence length="782" mass="89242">MQENQRNSPVNFNEGTINIREEIEKYVYHWKWFVLSTFLALTIVFIYLRYTPNLYEASATILIEDVENSELSAFKDLGLVGNSQASLENEIELLKSRNLIQRVAKELQLNVSYYNQGRVIEAEFFHSGSPFNINFLISDSVFDELYTTFSIIIKSKTHIILKTTLEEKEFAFGEKISLSFGDIVITPKDVNRLKVNDETIIKIIPLRSVAESYRNRIQVEVVKNSSVIRLSLRDRVNEKAQEILDNLIKQYNIDAVTDKSLIAKRTNEFINDRISIIDEDLSQIEAGVEEFKIQNRLTDISSEAGIALQSKNELSKQIIALSTQLKLVDYVNEYISSNTKELIPAGLGIDNSSITESISKYNELLLERNRILNSSSELHPTVINLNTQLNQFKENILQSLSNLKSSLTISLNDIKNQEIRFNSKIAAVPKQEREYRDIQRQQEIIEALYLYLLQKREENAITLAVTLPNAKIVDKAYGGGYPVAPNRRIFYLTALSIGLILPFGVLYVIFLLDNKIHTRKDVEDAINIPILGDIPQSKSEKKVVISDRDRDSTSESFRLLRTNVNFMLSSVKGNSKTIFITSTLAGEGKTFIAINLASVLALTNKKVLLIGGDIRKPKIVEYLNIKSTKKGLSHFLMDTSLNVYDVIEQFEETNFDILESGIIAPNPSELLMNGRFDEVLAYGKANYDYVIVDTAPINIVTDTLLFSQQADLFIYVIRANYLDKRLLEIPNKLYKEKRLPNMAVLINDTDLERGYGYGYGYGYGHAEKETKKNRWWRKVIPF</sequence>
<evidence type="ECO:0000256" key="1">
    <source>
        <dbReference type="ARBA" id="ARBA00004429"/>
    </source>
</evidence>
<dbReference type="NCBIfam" id="TIGR01007">
    <property type="entry name" value="eps_fam"/>
    <property type="match status" value="1"/>
</dbReference>
<dbReference type="GO" id="GO:0042802">
    <property type="term" value="F:identical protein binding"/>
    <property type="evidence" value="ECO:0007669"/>
    <property type="project" value="UniProtKB-ARBA"/>
</dbReference>
<evidence type="ECO:0000256" key="8">
    <source>
        <dbReference type="ARBA" id="ARBA00022692"/>
    </source>
</evidence>
<keyword evidence="14" id="KW-0829">Tyrosine-protein kinase</keyword>
<evidence type="ECO:0000256" key="16">
    <source>
        <dbReference type="SAM" id="Phobius"/>
    </source>
</evidence>
<evidence type="ECO:0000259" key="17">
    <source>
        <dbReference type="Pfam" id="PF02706"/>
    </source>
</evidence>
<dbReference type="PANTHER" id="PTHR32309">
    <property type="entry name" value="TYROSINE-PROTEIN KINASE"/>
    <property type="match status" value="1"/>
</dbReference>
<keyword evidence="13 16" id="KW-0472">Membrane</keyword>
<reference evidence="20 21" key="1">
    <citation type="journal article" date="2011" name="J. Microbiol.">
        <title>Gramella jeungdoensis sp. nov., isolated from a solar saltern in Korea.</title>
        <authorList>
            <person name="Joung Y."/>
            <person name="Kim H."/>
            <person name="Jang T."/>
            <person name="Ahn T.S."/>
            <person name="Joh K."/>
        </authorList>
    </citation>
    <scope>NUCLEOTIDE SEQUENCE [LARGE SCALE GENOMIC DNA]</scope>
    <source>
        <strain evidence="20 21">KCTC 23123</strain>
    </source>
</reference>
<evidence type="ECO:0000256" key="10">
    <source>
        <dbReference type="ARBA" id="ARBA00022777"/>
    </source>
</evidence>
<dbReference type="SUPFAM" id="SSF52540">
    <property type="entry name" value="P-loop containing nucleoside triphosphate hydrolases"/>
    <property type="match status" value="1"/>
</dbReference>
<evidence type="ECO:0000256" key="11">
    <source>
        <dbReference type="ARBA" id="ARBA00022840"/>
    </source>
</evidence>
<dbReference type="AlphaFoldDB" id="A0A4Y8ASW1"/>
<evidence type="ECO:0000256" key="12">
    <source>
        <dbReference type="ARBA" id="ARBA00022989"/>
    </source>
</evidence>
<keyword evidence="6" id="KW-0997">Cell inner membrane</keyword>
<comment type="caution">
    <text evidence="20">The sequence shown here is derived from an EMBL/GenBank/DDBJ whole genome shotgun (WGS) entry which is preliminary data.</text>
</comment>
<keyword evidence="10 20" id="KW-0418">Kinase</keyword>
<dbReference type="OrthoDB" id="9794577at2"/>
<dbReference type="RefSeq" id="WP_134247339.1">
    <property type="nucleotide sequence ID" value="NZ_SNQI01000002.1"/>
</dbReference>
<dbReference type="CDD" id="cd05387">
    <property type="entry name" value="BY-kinase"/>
    <property type="match status" value="1"/>
</dbReference>
<keyword evidence="7 20" id="KW-0808">Transferase</keyword>
<feature type="domain" description="Polysaccharide chain length determinant N-terminal" evidence="17">
    <location>
        <begin position="27"/>
        <end position="107"/>
    </location>
</feature>
<accession>A0A4Y8ASW1</accession>
<dbReference type="Proteomes" id="UP000298517">
    <property type="component" value="Unassembled WGS sequence"/>
</dbReference>
<dbReference type="GO" id="GO:0005524">
    <property type="term" value="F:ATP binding"/>
    <property type="evidence" value="ECO:0007669"/>
    <property type="project" value="UniProtKB-KW"/>
</dbReference>
<dbReference type="InterPro" id="IPR025669">
    <property type="entry name" value="AAA_dom"/>
</dbReference>
<dbReference type="InterPro" id="IPR027417">
    <property type="entry name" value="P-loop_NTPase"/>
</dbReference>
<dbReference type="Pfam" id="PF02706">
    <property type="entry name" value="Wzz"/>
    <property type="match status" value="1"/>
</dbReference>
<evidence type="ECO:0000256" key="9">
    <source>
        <dbReference type="ARBA" id="ARBA00022741"/>
    </source>
</evidence>
<keyword evidence="11" id="KW-0067">ATP-binding</keyword>
<feature type="transmembrane region" description="Helical" evidence="16">
    <location>
        <begin position="489"/>
        <end position="512"/>
    </location>
</feature>
<evidence type="ECO:0000259" key="18">
    <source>
        <dbReference type="Pfam" id="PF13614"/>
    </source>
</evidence>
<evidence type="ECO:0000313" key="20">
    <source>
        <dbReference type="EMBL" id="TEW74969.1"/>
    </source>
</evidence>
<evidence type="ECO:0000313" key="21">
    <source>
        <dbReference type="Proteomes" id="UP000298517"/>
    </source>
</evidence>
<feature type="domain" description="AAA" evidence="18">
    <location>
        <begin position="576"/>
        <end position="717"/>
    </location>
</feature>
<dbReference type="PANTHER" id="PTHR32309:SF13">
    <property type="entry name" value="FERRIC ENTEROBACTIN TRANSPORT PROTEIN FEPE"/>
    <property type="match status" value="1"/>
</dbReference>
<dbReference type="EC" id="2.7.10.2" evidence="4"/>
<name>A0A4Y8ASW1_9FLAO</name>
<dbReference type="InterPro" id="IPR050445">
    <property type="entry name" value="Bact_polysacc_biosynth/exp"/>
</dbReference>
<keyword evidence="12 16" id="KW-1133">Transmembrane helix</keyword>
<comment type="similarity">
    <text evidence="2">Belongs to the CpsD/CapB family.</text>
</comment>
<dbReference type="GO" id="GO:0004715">
    <property type="term" value="F:non-membrane spanning protein tyrosine kinase activity"/>
    <property type="evidence" value="ECO:0007669"/>
    <property type="project" value="UniProtKB-EC"/>
</dbReference>
<dbReference type="GO" id="GO:0005886">
    <property type="term" value="C:plasma membrane"/>
    <property type="evidence" value="ECO:0007669"/>
    <property type="project" value="UniProtKB-SubCell"/>
</dbReference>
<gene>
    <name evidence="20" type="ORF">E2488_05440</name>
</gene>
<protein>
    <recommendedName>
        <fullName evidence="4">non-specific protein-tyrosine kinase</fullName>
        <ecNumber evidence="4">2.7.10.2</ecNumber>
    </recommendedName>
</protein>
<organism evidence="20 21">
    <name type="scientific">Gramella jeungdoensis</name>
    <dbReference type="NCBI Taxonomy" id="708091"/>
    <lineage>
        <taxon>Bacteria</taxon>
        <taxon>Pseudomonadati</taxon>
        <taxon>Bacteroidota</taxon>
        <taxon>Flavobacteriia</taxon>
        <taxon>Flavobacteriales</taxon>
        <taxon>Flavobacteriaceae</taxon>
        <taxon>Christiangramia</taxon>
    </lineage>
</organism>
<evidence type="ECO:0000256" key="7">
    <source>
        <dbReference type="ARBA" id="ARBA00022679"/>
    </source>
</evidence>
<dbReference type="Pfam" id="PF13807">
    <property type="entry name" value="GNVR"/>
    <property type="match status" value="1"/>
</dbReference>
<evidence type="ECO:0000256" key="6">
    <source>
        <dbReference type="ARBA" id="ARBA00022519"/>
    </source>
</evidence>
<evidence type="ECO:0000256" key="3">
    <source>
        <dbReference type="ARBA" id="ARBA00008883"/>
    </source>
</evidence>
<evidence type="ECO:0000256" key="15">
    <source>
        <dbReference type="ARBA" id="ARBA00051245"/>
    </source>
</evidence>
<dbReference type="InterPro" id="IPR003856">
    <property type="entry name" value="LPS_length_determ_N"/>
</dbReference>
<keyword evidence="5" id="KW-1003">Cell membrane</keyword>
<feature type="transmembrane region" description="Helical" evidence="16">
    <location>
        <begin position="30"/>
        <end position="50"/>
    </location>
</feature>
<dbReference type="Pfam" id="PF13614">
    <property type="entry name" value="AAA_31"/>
    <property type="match status" value="1"/>
</dbReference>
<keyword evidence="21" id="KW-1185">Reference proteome</keyword>
<dbReference type="InterPro" id="IPR032807">
    <property type="entry name" value="GNVR"/>
</dbReference>
<evidence type="ECO:0000259" key="19">
    <source>
        <dbReference type="Pfam" id="PF13807"/>
    </source>
</evidence>